<keyword evidence="4 5" id="KW-0413">Isomerase</keyword>
<evidence type="ECO:0000256" key="3">
    <source>
        <dbReference type="ARBA" id="ARBA00023110"/>
    </source>
</evidence>
<feature type="domain" description="PPIase FKBP-type" evidence="7">
    <location>
        <begin position="231"/>
        <end position="317"/>
    </location>
</feature>
<dbReference type="Gene3D" id="3.10.50.40">
    <property type="match status" value="1"/>
</dbReference>
<comment type="catalytic activity">
    <reaction evidence="1 5">
        <text>[protein]-peptidylproline (omega=180) = [protein]-peptidylproline (omega=0)</text>
        <dbReference type="Rhea" id="RHEA:16237"/>
        <dbReference type="Rhea" id="RHEA-COMP:10747"/>
        <dbReference type="Rhea" id="RHEA-COMP:10748"/>
        <dbReference type="ChEBI" id="CHEBI:83833"/>
        <dbReference type="ChEBI" id="CHEBI:83834"/>
        <dbReference type="EC" id="5.2.1.8"/>
    </reaction>
</comment>
<feature type="chain" id="PRO_5042482632" description="peptidylprolyl isomerase" evidence="6">
    <location>
        <begin position="21"/>
        <end position="322"/>
    </location>
</feature>
<protein>
    <recommendedName>
        <fullName evidence="2 5">peptidylprolyl isomerase</fullName>
        <ecNumber evidence="2 5">5.2.1.8</ecNumber>
    </recommendedName>
</protein>
<accession>A0AAJ6B5L5</accession>
<dbReference type="Proteomes" id="UP001213972">
    <property type="component" value="Chromosome"/>
</dbReference>
<dbReference type="AlphaFoldDB" id="A0AAJ6B5L5"/>
<evidence type="ECO:0000256" key="1">
    <source>
        <dbReference type="ARBA" id="ARBA00000971"/>
    </source>
</evidence>
<dbReference type="PROSITE" id="PS50059">
    <property type="entry name" value="FKBP_PPIASE"/>
    <property type="match status" value="1"/>
</dbReference>
<keyword evidence="3 5" id="KW-0697">Rotamase</keyword>
<dbReference type="InterPro" id="IPR001179">
    <property type="entry name" value="PPIase_FKBP_dom"/>
</dbReference>
<organism evidence="8 9">
    <name type="scientific">Candidatus Microbacterium phytovorans</name>
    <dbReference type="NCBI Taxonomy" id="3121374"/>
    <lineage>
        <taxon>Bacteria</taxon>
        <taxon>Bacillati</taxon>
        <taxon>Actinomycetota</taxon>
        <taxon>Actinomycetes</taxon>
        <taxon>Micrococcales</taxon>
        <taxon>Microbacteriaceae</taxon>
        <taxon>Microbacterium</taxon>
    </lineage>
</organism>
<dbReference type="PROSITE" id="PS51257">
    <property type="entry name" value="PROKAR_LIPOPROTEIN"/>
    <property type="match status" value="1"/>
</dbReference>
<evidence type="ECO:0000256" key="5">
    <source>
        <dbReference type="PROSITE-ProRule" id="PRU00277"/>
    </source>
</evidence>
<evidence type="ECO:0000259" key="7">
    <source>
        <dbReference type="PROSITE" id="PS50059"/>
    </source>
</evidence>
<evidence type="ECO:0000256" key="4">
    <source>
        <dbReference type="ARBA" id="ARBA00023235"/>
    </source>
</evidence>
<evidence type="ECO:0000313" key="8">
    <source>
        <dbReference type="EMBL" id="WEK13941.1"/>
    </source>
</evidence>
<proteinExistence type="predicted"/>
<evidence type="ECO:0000256" key="6">
    <source>
        <dbReference type="SAM" id="SignalP"/>
    </source>
</evidence>
<reference evidence="8" key="1">
    <citation type="submission" date="2023-03" db="EMBL/GenBank/DDBJ databases">
        <title>Andean soil-derived lignocellulolytic bacterial consortium as a source of novel taxa and putative plastic-active enzymes.</title>
        <authorList>
            <person name="Diaz-Garcia L."/>
            <person name="Chuvochina M."/>
            <person name="Feuerriegel G."/>
            <person name="Bunk B."/>
            <person name="Sproer C."/>
            <person name="Streit W.R."/>
            <person name="Rodriguez L.M."/>
            <person name="Overmann J."/>
            <person name="Jimenez D.J."/>
        </authorList>
    </citation>
    <scope>NUCLEOTIDE SEQUENCE</scope>
    <source>
        <strain evidence="8">MAG 4610</strain>
    </source>
</reference>
<evidence type="ECO:0000256" key="2">
    <source>
        <dbReference type="ARBA" id="ARBA00013194"/>
    </source>
</evidence>
<sequence length="322" mass="33002">MRLRPLVTVSIAAASAVLLAGCSGLGGNAASPAPTSTAAVDLCDAMAPSGAASESVTVGGDFGSAPTIEFDSPLKVDELQATVLTEGDGEQTSAGDYISYALTAYGADEGDELVTLGYKPGELMPSQISAESPLGQILGCNGPGTRVVATFPATPATETAAAIAAEVYVIDVLDIVPTAAWGASQDPVDGMPVVTLAEDGTPSVEIPDADPPTETEVATLKKGDGYEVQDGDYVLIQYYGVRWSNGEVFDQTWDGTPYAAQTTGFVEGFQKALTGFPVGSQVLVVIPPAEGYGEGEINETDLKGETLVFVVDILGAQHVESE</sequence>
<keyword evidence="6" id="KW-0732">Signal</keyword>
<feature type="signal peptide" evidence="6">
    <location>
        <begin position="1"/>
        <end position="20"/>
    </location>
</feature>
<dbReference type="EC" id="5.2.1.8" evidence="2 5"/>
<name>A0AAJ6B5L5_9MICO</name>
<dbReference type="GO" id="GO:0003755">
    <property type="term" value="F:peptidyl-prolyl cis-trans isomerase activity"/>
    <property type="evidence" value="ECO:0007669"/>
    <property type="project" value="UniProtKB-KW"/>
</dbReference>
<gene>
    <name evidence="8" type="ORF">P0Y48_01640</name>
</gene>
<evidence type="ECO:0000313" key="9">
    <source>
        <dbReference type="Proteomes" id="UP001213972"/>
    </source>
</evidence>
<dbReference type="InterPro" id="IPR046357">
    <property type="entry name" value="PPIase_dom_sf"/>
</dbReference>
<dbReference type="EMBL" id="CP119321">
    <property type="protein sequence ID" value="WEK13941.1"/>
    <property type="molecule type" value="Genomic_DNA"/>
</dbReference>
<dbReference type="Pfam" id="PF00254">
    <property type="entry name" value="FKBP_C"/>
    <property type="match status" value="1"/>
</dbReference>
<dbReference type="SUPFAM" id="SSF54534">
    <property type="entry name" value="FKBP-like"/>
    <property type="match status" value="1"/>
</dbReference>